<accession>A0ABT0FB99</accession>
<evidence type="ECO:0000313" key="2">
    <source>
        <dbReference type="EMBL" id="MCK2035337.1"/>
    </source>
</evidence>
<dbReference type="RefSeq" id="WP_247628765.1">
    <property type="nucleotide sequence ID" value="NZ_JAHWXN010000001.1"/>
</dbReference>
<evidence type="ECO:0000313" key="3">
    <source>
        <dbReference type="Proteomes" id="UP001300096"/>
    </source>
</evidence>
<evidence type="ECO:0008006" key="4">
    <source>
        <dbReference type="Google" id="ProtNLM"/>
    </source>
</evidence>
<keyword evidence="1" id="KW-1133">Transmembrane helix</keyword>
<proteinExistence type="predicted"/>
<evidence type="ECO:0000256" key="1">
    <source>
        <dbReference type="SAM" id="Phobius"/>
    </source>
</evidence>
<reference evidence="2 3" key="1">
    <citation type="submission" date="2021-06" db="EMBL/GenBank/DDBJ databases">
        <title>Genome-based taxonomic framework of Microbacterium strains isolated from marine environment, the description of four new species and reclassification of four preexisting species.</title>
        <authorList>
            <person name="Lee S.D."/>
            <person name="Kim S.-M."/>
            <person name="Byeon Y.-S."/>
            <person name="Yang H.L."/>
            <person name="Kim I.S."/>
        </authorList>
    </citation>
    <scope>NUCLEOTIDE SEQUENCE [LARGE SCALE GENOMIC DNA]</scope>
    <source>
        <strain evidence="2 3">SSW1-49</strain>
    </source>
</reference>
<protein>
    <recommendedName>
        <fullName evidence="4">Preprotein translocase subunit SecG</fullName>
    </recommendedName>
</protein>
<organism evidence="2 3">
    <name type="scientific">Microbacterium croceum</name>
    <dbReference type="NCBI Taxonomy" id="2851645"/>
    <lineage>
        <taxon>Bacteria</taxon>
        <taxon>Bacillati</taxon>
        <taxon>Actinomycetota</taxon>
        <taxon>Actinomycetes</taxon>
        <taxon>Micrococcales</taxon>
        <taxon>Microbacteriaceae</taxon>
        <taxon>Microbacterium</taxon>
    </lineage>
</organism>
<gene>
    <name evidence="2" type="ORF">KZC51_04230</name>
</gene>
<keyword evidence="1" id="KW-0812">Transmembrane</keyword>
<comment type="caution">
    <text evidence="2">The sequence shown here is derived from an EMBL/GenBank/DDBJ whole genome shotgun (WGS) entry which is preliminary data.</text>
</comment>
<dbReference type="EMBL" id="JAHWXN010000001">
    <property type="protein sequence ID" value="MCK2035337.1"/>
    <property type="molecule type" value="Genomic_DNA"/>
</dbReference>
<dbReference type="Proteomes" id="UP001300096">
    <property type="component" value="Unassembled WGS sequence"/>
</dbReference>
<keyword evidence="1" id="KW-0472">Membrane</keyword>
<name>A0ABT0FB99_9MICO</name>
<keyword evidence="3" id="KW-1185">Reference proteome</keyword>
<feature type="transmembrane region" description="Helical" evidence="1">
    <location>
        <begin position="37"/>
        <end position="57"/>
    </location>
</feature>
<sequence length="63" mass="6278">MTKPSALRIIGLTAIALAVAGSLTSLSVVRAGGTDGAVYLTVNIALTVVGVVLLLLAKKENTA</sequence>